<comment type="caution">
    <text evidence="1">The sequence shown here is derived from an EMBL/GenBank/DDBJ whole genome shotgun (WGS) entry which is preliminary data.</text>
</comment>
<dbReference type="AlphaFoldDB" id="A0A2V1IT64"/>
<organism evidence="1 2">
    <name type="scientific">Paramuribaculum intestinale</name>
    <dbReference type="NCBI Taxonomy" id="2094151"/>
    <lineage>
        <taxon>Bacteria</taxon>
        <taxon>Pseudomonadati</taxon>
        <taxon>Bacteroidota</taxon>
        <taxon>Bacteroidia</taxon>
        <taxon>Bacteroidales</taxon>
        <taxon>Muribaculaceae</taxon>
        <taxon>Paramuribaculum</taxon>
    </lineage>
</organism>
<dbReference type="RefSeq" id="WP_107035832.1">
    <property type="nucleotide sequence ID" value="NZ_CAONGC010000029.1"/>
</dbReference>
<reference evidence="2" key="1">
    <citation type="submission" date="2018-02" db="EMBL/GenBank/DDBJ databases">
        <authorList>
            <person name="Clavel T."/>
            <person name="Strowig T."/>
        </authorList>
    </citation>
    <scope>NUCLEOTIDE SEQUENCE [LARGE SCALE GENOMIC DNA]</scope>
    <source>
        <strain evidence="2">DSM 100764</strain>
    </source>
</reference>
<name>A0A2V1IT64_9BACT</name>
<dbReference type="Proteomes" id="UP000244925">
    <property type="component" value="Unassembled WGS sequence"/>
</dbReference>
<accession>A0A2V1IT64</accession>
<sequence length="150" mass="16781">MNKDNNRQDNPTVHTLHGHPYADILFRPHHVSPVHPQMSMRARAAQFAPFAALPGHSDVLEETARYTDHPDDLADDERVWLDNALAAILDSHSRKASITYLEPDSHKSGGRIVTVSDSIISVDPVQRTVRLSNGTRIDISMIRHITPIEP</sequence>
<evidence type="ECO:0000313" key="2">
    <source>
        <dbReference type="Proteomes" id="UP000244925"/>
    </source>
</evidence>
<proteinExistence type="predicted"/>
<protein>
    <recommendedName>
        <fullName evidence="3">YolD-like family protein</fullName>
    </recommendedName>
</protein>
<dbReference type="GeneID" id="93424106"/>
<dbReference type="EMBL" id="PUBV01000009">
    <property type="protein sequence ID" value="PWB07915.1"/>
    <property type="molecule type" value="Genomic_DNA"/>
</dbReference>
<gene>
    <name evidence="1" type="ORF">C5O25_06020</name>
</gene>
<evidence type="ECO:0000313" key="1">
    <source>
        <dbReference type="EMBL" id="PWB07915.1"/>
    </source>
</evidence>
<evidence type="ECO:0008006" key="3">
    <source>
        <dbReference type="Google" id="ProtNLM"/>
    </source>
</evidence>
<keyword evidence="2" id="KW-1185">Reference proteome</keyword>